<dbReference type="InterPro" id="IPR016162">
    <property type="entry name" value="Ald_DH_N"/>
</dbReference>
<dbReference type="PANTHER" id="PTHR31110">
    <property type="entry name" value="PESTICIDAL CRYSTAL CRY8BA PROTEIN"/>
    <property type="match status" value="1"/>
</dbReference>
<evidence type="ECO:0000313" key="4">
    <source>
        <dbReference type="Proteomes" id="UP000541444"/>
    </source>
</evidence>
<dbReference type="SUPFAM" id="SSF53720">
    <property type="entry name" value="ALDH-like"/>
    <property type="match status" value="1"/>
</dbReference>
<dbReference type="InterPro" id="IPR016161">
    <property type="entry name" value="Ald_DH/histidinol_DH"/>
</dbReference>
<organism evidence="3 4">
    <name type="scientific">Kingdonia uniflora</name>
    <dbReference type="NCBI Taxonomy" id="39325"/>
    <lineage>
        <taxon>Eukaryota</taxon>
        <taxon>Viridiplantae</taxon>
        <taxon>Streptophyta</taxon>
        <taxon>Embryophyta</taxon>
        <taxon>Tracheophyta</taxon>
        <taxon>Spermatophyta</taxon>
        <taxon>Magnoliopsida</taxon>
        <taxon>Ranunculales</taxon>
        <taxon>Circaeasteraceae</taxon>
        <taxon>Kingdonia</taxon>
    </lineage>
</organism>
<accession>A0A7J7P2G0</accession>
<dbReference type="EMBL" id="JACGCM010000333">
    <property type="protein sequence ID" value="KAF6173639.1"/>
    <property type="molecule type" value="Genomic_DNA"/>
</dbReference>
<protein>
    <submittedName>
        <fullName evidence="3">Uncharacterized protein</fullName>
    </submittedName>
</protein>
<feature type="active site" evidence="2">
    <location>
        <position position="130"/>
    </location>
</feature>
<gene>
    <name evidence="3" type="ORF">GIB67_022998</name>
</gene>
<comment type="similarity">
    <text evidence="1">Belongs to the aldehyde dehydrogenase family.</text>
</comment>
<dbReference type="PANTHER" id="PTHR31110:SF3">
    <property type="entry name" value="PORTAL PROTEIN"/>
    <property type="match status" value="1"/>
</dbReference>
<evidence type="ECO:0000256" key="2">
    <source>
        <dbReference type="PROSITE-ProRule" id="PRU10007"/>
    </source>
</evidence>
<dbReference type="PROSITE" id="PS00687">
    <property type="entry name" value="ALDEHYDE_DEHYDR_GLU"/>
    <property type="match status" value="1"/>
</dbReference>
<reference evidence="3 4" key="1">
    <citation type="journal article" date="2020" name="IScience">
        <title>Genome Sequencing of the Endangered Kingdonia uniflora (Circaeasteraceae, Ranunculales) Reveals Potential Mechanisms of Evolutionary Specialization.</title>
        <authorList>
            <person name="Sun Y."/>
            <person name="Deng T."/>
            <person name="Zhang A."/>
            <person name="Moore M.J."/>
            <person name="Landis J.B."/>
            <person name="Lin N."/>
            <person name="Zhang H."/>
            <person name="Zhang X."/>
            <person name="Huang J."/>
            <person name="Zhang X."/>
            <person name="Sun H."/>
            <person name="Wang H."/>
        </authorList>
    </citation>
    <scope>NUCLEOTIDE SEQUENCE [LARGE SCALE GENOMIC DNA]</scope>
    <source>
        <strain evidence="3">TB1705</strain>
        <tissue evidence="3">Leaf</tissue>
    </source>
</reference>
<dbReference type="Gene3D" id="3.40.605.10">
    <property type="entry name" value="Aldehyde Dehydrogenase, Chain A, domain 1"/>
    <property type="match status" value="1"/>
</dbReference>
<evidence type="ECO:0000256" key="1">
    <source>
        <dbReference type="ARBA" id="ARBA00009986"/>
    </source>
</evidence>
<sequence>MGGGESSQEVPPLDVPELLVYFVKQTSPLIDQLSFKRVVAGAHTLFLFCRSSKFRSRDVGIIPARYTSSRFGQTTRLNSWKTHDSGDSGCRILQVIYKRQNLMSNIQYGSIRKSMVQQTVNERSGKCLLELSGNNAIIIMDDADIKLAVRSISLLLLVPWFGVTTNHSTSPFVEDMYEKIKDFLIEYEVVINRWPQYSLILENLGIFLNTIKRVLDVLHCRVDDIFKPWASCVPLTEDKKSVLGEQLNGITILLRTKYKNYMQATVEKLCMEHMATGRGNALGGLQTAQWMDVGILKGYTLPKLK</sequence>
<comment type="caution">
    <text evidence="3">The sequence shown here is derived from an EMBL/GenBank/DDBJ whole genome shotgun (WGS) entry which is preliminary data.</text>
</comment>
<dbReference type="Proteomes" id="UP000541444">
    <property type="component" value="Unassembled WGS sequence"/>
</dbReference>
<dbReference type="GO" id="GO:0016491">
    <property type="term" value="F:oxidoreductase activity"/>
    <property type="evidence" value="ECO:0007669"/>
    <property type="project" value="InterPro"/>
</dbReference>
<dbReference type="OrthoDB" id="1571544at2759"/>
<dbReference type="AlphaFoldDB" id="A0A7J7P2G0"/>
<name>A0A7J7P2G0_9MAGN</name>
<evidence type="ECO:0000313" key="3">
    <source>
        <dbReference type="EMBL" id="KAF6173639.1"/>
    </source>
</evidence>
<proteinExistence type="inferred from homology"/>
<dbReference type="InterPro" id="IPR029510">
    <property type="entry name" value="Ald_DH_CS_GLU"/>
</dbReference>
<keyword evidence="4" id="KW-1185">Reference proteome</keyword>